<reference evidence="1 2" key="1">
    <citation type="submission" date="2022-08" db="EMBL/GenBank/DDBJ databases">
        <title>YIM 101645 draft genome.</title>
        <authorList>
            <person name="Chen X."/>
        </authorList>
    </citation>
    <scope>NUCLEOTIDE SEQUENCE [LARGE SCALE GENOMIC DNA]</scope>
    <source>
        <strain evidence="1 2">YIM 101645</strain>
    </source>
</reference>
<organism evidence="1 2">
    <name type="scientific">Corynebacterium lemuris</name>
    <dbReference type="NCBI Taxonomy" id="1859292"/>
    <lineage>
        <taxon>Bacteria</taxon>
        <taxon>Bacillati</taxon>
        <taxon>Actinomycetota</taxon>
        <taxon>Actinomycetes</taxon>
        <taxon>Mycobacteriales</taxon>
        <taxon>Corynebacteriaceae</taxon>
        <taxon>Corynebacterium</taxon>
    </lineage>
</organism>
<gene>
    <name evidence="1" type="ORF">NYP18_02170</name>
</gene>
<evidence type="ECO:0000313" key="1">
    <source>
        <dbReference type="EMBL" id="MCS5478452.1"/>
    </source>
</evidence>
<proteinExistence type="predicted"/>
<keyword evidence="2" id="KW-1185">Reference proteome</keyword>
<comment type="caution">
    <text evidence="1">The sequence shown here is derived from an EMBL/GenBank/DDBJ whole genome shotgun (WGS) entry which is preliminary data.</text>
</comment>
<dbReference type="RefSeq" id="WP_259426466.1">
    <property type="nucleotide sequence ID" value="NZ_JANWTC010000001.1"/>
</dbReference>
<evidence type="ECO:0000313" key="2">
    <source>
        <dbReference type="Proteomes" id="UP001205965"/>
    </source>
</evidence>
<dbReference type="Proteomes" id="UP001205965">
    <property type="component" value="Unassembled WGS sequence"/>
</dbReference>
<dbReference type="EMBL" id="JANWTC010000001">
    <property type="protein sequence ID" value="MCS5478452.1"/>
    <property type="molecule type" value="Genomic_DNA"/>
</dbReference>
<name>A0ABT2FTB1_9CORY</name>
<protein>
    <submittedName>
        <fullName evidence="1">Uncharacterized protein</fullName>
    </submittedName>
</protein>
<accession>A0ABT2FTB1</accession>
<sequence length="240" mass="25982">MQDPMRIPGVLDAVRRVWEGQPDLPLPTLFGVLANRGIGWGASDEDLLRELSAMERAHPGMLPLVDARVTARFLLLTEAPGHRVMVDPWRVVVRRPEVSAQPGVWHYATIRPAFVGSPLVVTSAEGIDHRLGVLSSITLLDDMPEPTVPDLTGLNRRGMGDAVYLITLADGAAMVLSHGLDHFTAGRRRLEHETSSWESLRTCRPGAGLVVQGPGGGPAREYGVVQDIVLLENSPQDSTG</sequence>